<comment type="caution">
    <text evidence="1">The sequence shown here is derived from an EMBL/GenBank/DDBJ whole genome shotgun (WGS) entry which is preliminary data.</text>
</comment>
<evidence type="ECO:0000313" key="2">
    <source>
        <dbReference type="Proteomes" id="UP001055879"/>
    </source>
</evidence>
<proteinExistence type="predicted"/>
<accession>A0ACB8ZVY7</accession>
<evidence type="ECO:0000313" key="1">
    <source>
        <dbReference type="EMBL" id="KAI3701656.1"/>
    </source>
</evidence>
<keyword evidence="2" id="KW-1185">Reference proteome</keyword>
<dbReference type="EMBL" id="CM042055">
    <property type="protein sequence ID" value="KAI3701656.1"/>
    <property type="molecule type" value="Genomic_DNA"/>
</dbReference>
<name>A0ACB8ZVY7_ARCLA</name>
<organism evidence="1 2">
    <name type="scientific">Arctium lappa</name>
    <name type="common">Greater burdock</name>
    <name type="synonym">Lappa major</name>
    <dbReference type="NCBI Taxonomy" id="4217"/>
    <lineage>
        <taxon>Eukaryota</taxon>
        <taxon>Viridiplantae</taxon>
        <taxon>Streptophyta</taxon>
        <taxon>Embryophyta</taxon>
        <taxon>Tracheophyta</taxon>
        <taxon>Spermatophyta</taxon>
        <taxon>Magnoliopsida</taxon>
        <taxon>eudicotyledons</taxon>
        <taxon>Gunneridae</taxon>
        <taxon>Pentapetalae</taxon>
        <taxon>asterids</taxon>
        <taxon>campanulids</taxon>
        <taxon>Asterales</taxon>
        <taxon>Asteraceae</taxon>
        <taxon>Carduoideae</taxon>
        <taxon>Cardueae</taxon>
        <taxon>Arctiinae</taxon>
        <taxon>Arctium</taxon>
    </lineage>
</organism>
<dbReference type="Proteomes" id="UP001055879">
    <property type="component" value="Linkage Group LG09"/>
</dbReference>
<reference evidence="1 2" key="2">
    <citation type="journal article" date="2022" name="Mol. Ecol. Resour.">
        <title>The genomes of chicory, endive, great burdock and yacon provide insights into Asteraceae paleo-polyploidization history and plant inulin production.</title>
        <authorList>
            <person name="Fan W."/>
            <person name="Wang S."/>
            <person name="Wang H."/>
            <person name="Wang A."/>
            <person name="Jiang F."/>
            <person name="Liu H."/>
            <person name="Zhao H."/>
            <person name="Xu D."/>
            <person name="Zhang Y."/>
        </authorList>
    </citation>
    <scope>NUCLEOTIDE SEQUENCE [LARGE SCALE GENOMIC DNA]</scope>
    <source>
        <strain evidence="2">cv. Niubang</strain>
    </source>
</reference>
<gene>
    <name evidence="1" type="ORF">L6452_26895</name>
</gene>
<reference evidence="2" key="1">
    <citation type="journal article" date="2022" name="Mol. Ecol. Resour.">
        <title>The genomes of chicory, endive, great burdock and yacon provide insights into Asteraceae palaeo-polyploidization history and plant inulin production.</title>
        <authorList>
            <person name="Fan W."/>
            <person name="Wang S."/>
            <person name="Wang H."/>
            <person name="Wang A."/>
            <person name="Jiang F."/>
            <person name="Liu H."/>
            <person name="Zhao H."/>
            <person name="Xu D."/>
            <person name="Zhang Y."/>
        </authorList>
    </citation>
    <scope>NUCLEOTIDE SEQUENCE [LARGE SCALE GENOMIC DNA]</scope>
    <source>
        <strain evidence="2">cv. Niubang</strain>
    </source>
</reference>
<sequence length="996" mass="113542">MMRRIIGSTHGHQLKDQKFPQIGKVTPCISCSLGKLIVRPSPSKIEKESPMFLERIQGDICGPIHPPCGPFRYFMVLIDASSRWSHVCLLSTRNVAFAKFLAQIIKLRAHFPDYSIKKVRLDNAGEFTSQAFNDYCMSVGIVVEHPVAHVHTQNGLAESLIKRLQLIARPLIMRTKLPISIWGHAILHAASLIRMRPSAYHTYTPIQLAFGQEPNISHLRIFGCAVYVPIAPPQRTKMGPQRRLGIYVGYESSSIIRYLEPLTGDVFTARFADCHFNETTFPALGGEKKIQEKDVSWCEPSLLYLDPRTKQCETEVQKIMHLQEIANQLPDAFTDTKRVTKSYIPAVNAPARIEVPVGQTNNKVTEESKARLKRGRPLGSKNKNPRKKKGTEIAFGNEESVPEEIQNIKNSPEEEMNDIDKEVAINYGYTKKLWNRNEMKNINDIFSYTVACDIFGNDDPEPMSVIECQNREDWAKWKEAIQVELNSLNKRKVFGSIVLTPEVVKPIGNRWVFVRKRNEKNEIMRYKARLVAQGFSQRPGIDYEETYSPVMDAITFRYLISLAVSKNLEMRLMDVVTAYLYGSLDSDIYMKIPEGFKMPEALSTRPKEMYSIKLQRSLYGLKQSGRMWYNRLSDYLISKGYTNNLICPCVFIKKTTSGYVIIAVYVDDLNIIGTNKEIHEVIVLLKEEFEMKDLGRTKYCLGLQIEHIHNGILVHQSNYVEKVLKRFNMDKANPLSTPMVVRSLNIDNDPFRPCEENEDVLGPEVPYLSAIGALMYLTNCTRPDISFAVNLLARFSSSPTKRHWNGIKHIFRYLRGTVDLGLFYSNNSKEDLIGYADAGYLSDLHKARSQTGYVFINGGTAISWRSQKQTLVATSSNHAEVIALHEASRECVWLRSMTQLILTSCGIEKGKIPTLIYEDNSACVIQMKEGYIKSDRTKHIPPRFFSYTQDLIKDNQIEMKYIQSSNNAADLFTKALPTALFRKHVHSIGMRHAHNM</sequence>
<protein>
    <submittedName>
        <fullName evidence="1">Uncharacterized protein</fullName>
    </submittedName>
</protein>